<feature type="non-terminal residue" evidence="2">
    <location>
        <position position="355"/>
    </location>
</feature>
<organism evidence="2 4">
    <name type="scientific">Didymodactylos carnosus</name>
    <dbReference type="NCBI Taxonomy" id="1234261"/>
    <lineage>
        <taxon>Eukaryota</taxon>
        <taxon>Metazoa</taxon>
        <taxon>Spiralia</taxon>
        <taxon>Gnathifera</taxon>
        <taxon>Rotifera</taxon>
        <taxon>Eurotatoria</taxon>
        <taxon>Bdelloidea</taxon>
        <taxon>Philodinida</taxon>
        <taxon>Philodinidae</taxon>
        <taxon>Didymodactylos</taxon>
    </lineage>
</organism>
<dbReference type="EMBL" id="CAJOBC010054539">
    <property type="protein sequence ID" value="CAF4188611.1"/>
    <property type="molecule type" value="Genomic_DNA"/>
</dbReference>
<feature type="compositionally biased region" description="Basic residues" evidence="1">
    <location>
        <begin position="117"/>
        <end position="128"/>
    </location>
</feature>
<accession>A0A815G2N9</accession>
<dbReference type="AlphaFoldDB" id="A0A815G2N9"/>
<keyword evidence="4" id="KW-1185">Reference proteome</keyword>
<name>A0A815G2N9_9BILA</name>
<feature type="region of interest" description="Disordered" evidence="1">
    <location>
        <begin position="16"/>
        <end position="38"/>
    </location>
</feature>
<sequence>MSCLSDGRCLFLSSTPVRSRASAHPRTPLRKSTTSLRDDRMPEIRRKVLLLPEIPHHIANKRHCNEAPTRQSPPRDAVSTSTTTPVHVAVLAPDTASSITVQTVEIDPPPEWMLPAKQKRRHVRRRRLPTPPRVSSRAPSRNQQSIPPAIKRRTITLNACQLHNIPALMTLNLTHLTPSHTCHEHTKGKYVKKSYAQVLFNLDQRAHLPLPTSINRFDNDTGHTEPQSTADEQMNARSSDYQHHRPRQSSKNQNADMQQRHMAAVKEVRQVPINLTPSYLKPIHIILSSSMASRVKLSQLSNPGTQVHIKSISGHTTQKYLREIEKGQYNYFLRDASSLTFVLGTNDIAWADAET</sequence>
<proteinExistence type="predicted"/>
<comment type="caution">
    <text evidence="2">The sequence shown here is derived from an EMBL/GenBank/DDBJ whole genome shotgun (WGS) entry which is preliminary data.</text>
</comment>
<feature type="region of interest" description="Disordered" evidence="1">
    <location>
        <begin position="211"/>
        <end position="258"/>
    </location>
</feature>
<dbReference type="Proteomes" id="UP000681722">
    <property type="component" value="Unassembled WGS sequence"/>
</dbReference>
<protein>
    <submittedName>
        <fullName evidence="2">Uncharacterized protein</fullName>
    </submittedName>
</protein>
<feature type="compositionally biased region" description="Polar residues" evidence="1">
    <location>
        <begin position="224"/>
        <end position="239"/>
    </location>
</feature>
<evidence type="ECO:0000313" key="4">
    <source>
        <dbReference type="Proteomes" id="UP000663829"/>
    </source>
</evidence>
<gene>
    <name evidence="2" type="ORF">GPM918_LOCUS30056</name>
    <name evidence="3" type="ORF">SRO942_LOCUS30659</name>
</gene>
<evidence type="ECO:0000313" key="3">
    <source>
        <dbReference type="EMBL" id="CAF4188611.1"/>
    </source>
</evidence>
<evidence type="ECO:0000313" key="2">
    <source>
        <dbReference type="EMBL" id="CAF1333151.1"/>
    </source>
</evidence>
<feature type="region of interest" description="Disordered" evidence="1">
    <location>
        <begin position="117"/>
        <end position="144"/>
    </location>
</feature>
<reference evidence="2" key="1">
    <citation type="submission" date="2021-02" db="EMBL/GenBank/DDBJ databases">
        <authorList>
            <person name="Nowell W R."/>
        </authorList>
    </citation>
    <scope>NUCLEOTIDE SEQUENCE</scope>
</reference>
<dbReference type="EMBL" id="CAJNOQ010014025">
    <property type="protein sequence ID" value="CAF1333151.1"/>
    <property type="molecule type" value="Genomic_DNA"/>
</dbReference>
<dbReference type="Proteomes" id="UP000663829">
    <property type="component" value="Unassembled WGS sequence"/>
</dbReference>
<evidence type="ECO:0000256" key="1">
    <source>
        <dbReference type="SAM" id="MobiDB-lite"/>
    </source>
</evidence>